<reference evidence="2 3" key="1">
    <citation type="submission" date="2014-11" db="EMBL/GenBank/DDBJ databases">
        <authorList>
            <person name="Zhu J."/>
            <person name="Qi W."/>
            <person name="Song R."/>
        </authorList>
    </citation>
    <scope>NUCLEOTIDE SEQUENCE [LARGE SCALE GENOMIC DNA]</scope>
</reference>
<dbReference type="EMBL" id="CDMY01000338">
    <property type="protein sequence ID" value="CEM03325.1"/>
    <property type="molecule type" value="Genomic_DNA"/>
</dbReference>
<keyword evidence="1" id="KW-0732">Signal</keyword>
<sequence length="225" mass="25287">MPLAGNEFHMSLHLLSLVLQVAGITAVAWRKTDEILSLRTKWMHLIGERYDTGQGKEAVEYWRVIKPDSVIVIVLHEGHIILPAPSYRPGIGKPTVDFVGGRRRSCNGTSVRDDALALIKKELNVTAADARTLRVVNEGPRGYAIDSSFSSHRLWVAVCRLKEGVVLPSDCVRYRVSEVDVLLRDLECLQCRAALMELMLREPGLFKERRGWGGWMGRTAMTRHS</sequence>
<dbReference type="AlphaFoldDB" id="A0A0G4EY23"/>
<gene>
    <name evidence="2" type="ORF">Vbra_2443</name>
</gene>
<evidence type="ECO:0008006" key="4">
    <source>
        <dbReference type="Google" id="ProtNLM"/>
    </source>
</evidence>
<name>A0A0G4EY23_VITBC</name>
<dbReference type="InParanoid" id="A0A0G4EY23"/>
<proteinExistence type="predicted"/>
<evidence type="ECO:0000256" key="1">
    <source>
        <dbReference type="SAM" id="SignalP"/>
    </source>
</evidence>
<dbReference type="Proteomes" id="UP000041254">
    <property type="component" value="Unassembled WGS sequence"/>
</dbReference>
<accession>A0A0G4EY23</accession>
<dbReference type="Gene3D" id="3.90.79.10">
    <property type="entry name" value="Nucleoside Triphosphate Pyrophosphohydrolase"/>
    <property type="match status" value="1"/>
</dbReference>
<dbReference type="OrthoDB" id="10571865at2759"/>
<evidence type="ECO:0000313" key="3">
    <source>
        <dbReference type="Proteomes" id="UP000041254"/>
    </source>
</evidence>
<feature type="chain" id="PRO_5005188339" description="Nudix hydrolase domain-containing protein" evidence="1">
    <location>
        <begin position="27"/>
        <end position="225"/>
    </location>
</feature>
<feature type="signal peptide" evidence="1">
    <location>
        <begin position="1"/>
        <end position="26"/>
    </location>
</feature>
<dbReference type="OMA" id="DYWRVER"/>
<protein>
    <recommendedName>
        <fullName evidence="4">Nudix hydrolase domain-containing protein</fullName>
    </recommendedName>
</protein>
<evidence type="ECO:0000313" key="2">
    <source>
        <dbReference type="EMBL" id="CEM03325.1"/>
    </source>
</evidence>
<dbReference type="VEuPathDB" id="CryptoDB:Vbra_2443"/>
<keyword evidence="3" id="KW-1185">Reference proteome</keyword>
<organism evidence="2 3">
    <name type="scientific">Vitrella brassicaformis (strain CCMP3155)</name>
    <dbReference type="NCBI Taxonomy" id="1169540"/>
    <lineage>
        <taxon>Eukaryota</taxon>
        <taxon>Sar</taxon>
        <taxon>Alveolata</taxon>
        <taxon>Colpodellida</taxon>
        <taxon>Vitrellaceae</taxon>
        <taxon>Vitrella</taxon>
    </lineage>
</organism>